<gene>
    <name evidence="1" type="ORF">CTI12_AA514780</name>
</gene>
<evidence type="ECO:0000313" key="1">
    <source>
        <dbReference type="EMBL" id="PWA45722.1"/>
    </source>
</evidence>
<dbReference type="InterPro" id="IPR036485">
    <property type="entry name" value="Glu_synth_asu_C_sf"/>
</dbReference>
<protein>
    <submittedName>
        <fullName evidence="1">Ferredoxin-dependent glutamate synthase, chloroplastic</fullName>
    </submittedName>
</protein>
<proteinExistence type="predicted"/>
<dbReference type="AlphaFoldDB" id="A0A2U1L9P9"/>
<sequence length="164" mass="18030">MCTAQSFYDLEELLSFAGKNGPHMNPHNQGMMLYNGTHPEQNTGTSIQKCNIQAANDLASTVNRIAFIVSSPQSGVTYVQGYTLLDNVYWCQQDGGTFLASRALLWVGRNEGAGMTEGLAYVLEDDDTLIRRLKVFLEIQRVVAPVGDMQLKTLIEAHVASTKS</sequence>
<dbReference type="Proteomes" id="UP000245207">
    <property type="component" value="Unassembled WGS sequence"/>
</dbReference>
<evidence type="ECO:0000313" key="2">
    <source>
        <dbReference type="Proteomes" id="UP000245207"/>
    </source>
</evidence>
<organism evidence="1 2">
    <name type="scientific">Artemisia annua</name>
    <name type="common">Sweet wormwood</name>
    <dbReference type="NCBI Taxonomy" id="35608"/>
    <lineage>
        <taxon>Eukaryota</taxon>
        <taxon>Viridiplantae</taxon>
        <taxon>Streptophyta</taxon>
        <taxon>Embryophyta</taxon>
        <taxon>Tracheophyta</taxon>
        <taxon>Spermatophyta</taxon>
        <taxon>Magnoliopsida</taxon>
        <taxon>eudicotyledons</taxon>
        <taxon>Gunneridae</taxon>
        <taxon>Pentapetalae</taxon>
        <taxon>asterids</taxon>
        <taxon>campanulids</taxon>
        <taxon>Asterales</taxon>
        <taxon>Asteraceae</taxon>
        <taxon>Asteroideae</taxon>
        <taxon>Anthemideae</taxon>
        <taxon>Artemisiinae</taxon>
        <taxon>Artemisia</taxon>
    </lineage>
</organism>
<dbReference type="Gene3D" id="2.160.20.60">
    <property type="entry name" value="Glutamate synthase, alpha subunit, C-terminal domain"/>
    <property type="match status" value="1"/>
</dbReference>
<dbReference type="OrthoDB" id="4327079at2759"/>
<dbReference type="STRING" id="35608.A0A2U1L9P9"/>
<dbReference type="SUPFAM" id="SSF69336">
    <property type="entry name" value="Alpha subunit of glutamate synthase, C-terminal domain"/>
    <property type="match status" value="1"/>
</dbReference>
<dbReference type="EMBL" id="PKPP01010618">
    <property type="protein sequence ID" value="PWA45722.1"/>
    <property type="molecule type" value="Genomic_DNA"/>
</dbReference>
<accession>A0A2U1L9P9</accession>
<reference evidence="1 2" key="1">
    <citation type="journal article" date="2018" name="Mol. Plant">
        <title>The genome of Artemisia annua provides insight into the evolution of Asteraceae family and artemisinin biosynthesis.</title>
        <authorList>
            <person name="Shen Q."/>
            <person name="Zhang L."/>
            <person name="Liao Z."/>
            <person name="Wang S."/>
            <person name="Yan T."/>
            <person name="Shi P."/>
            <person name="Liu M."/>
            <person name="Fu X."/>
            <person name="Pan Q."/>
            <person name="Wang Y."/>
            <person name="Lv Z."/>
            <person name="Lu X."/>
            <person name="Zhang F."/>
            <person name="Jiang W."/>
            <person name="Ma Y."/>
            <person name="Chen M."/>
            <person name="Hao X."/>
            <person name="Li L."/>
            <person name="Tang Y."/>
            <person name="Lv G."/>
            <person name="Zhou Y."/>
            <person name="Sun X."/>
            <person name="Brodelius P.E."/>
            <person name="Rose J.K.C."/>
            <person name="Tang K."/>
        </authorList>
    </citation>
    <scope>NUCLEOTIDE SEQUENCE [LARGE SCALE GENOMIC DNA]</scope>
    <source>
        <strain evidence="2">cv. Huhao1</strain>
        <tissue evidence="1">Leaf</tissue>
    </source>
</reference>
<name>A0A2U1L9P9_ARTAN</name>
<keyword evidence="2" id="KW-1185">Reference proteome</keyword>
<comment type="caution">
    <text evidence="1">The sequence shown here is derived from an EMBL/GenBank/DDBJ whole genome shotgun (WGS) entry which is preliminary data.</text>
</comment>
<dbReference type="GO" id="GO:0016491">
    <property type="term" value="F:oxidoreductase activity"/>
    <property type="evidence" value="ECO:0007669"/>
    <property type="project" value="InterPro"/>
</dbReference>